<dbReference type="Proteomes" id="UP000307440">
    <property type="component" value="Unassembled WGS sequence"/>
</dbReference>
<name>A0A5C3LBJ9_COPMA</name>
<organism evidence="2 3">
    <name type="scientific">Coprinopsis marcescibilis</name>
    <name type="common">Agaric fungus</name>
    <name type="synonym">Psathyrella marcescibilis</name>
    <dbReference type="NCBI Taxonomy" id="230819"/>
    <lineage>
        <taxon>Eukaryota</taxon>
        <taxon>Fungi</taxon>
        <taxon>Dikarya</taxon>
        <taxon>Basidiomycota</taxon>
        <taxon>Agaricomycotina</taxon>
        <taxon>Agaricomycetes</taxon>
        <taxon>Agaricomycetidae</taxon>
        <taxon>Agaricales</taxon>
        <taxon>Agaricineae</taxon>
        <taxon>Psathyrellaceae</taxon>
        <taxon>Coprinopsis</taxon>
    </lineage>
</organism>
<gene>
    <name evidence="2" type="ORF">FA15DRAFT_663061</name>
</gene>
<dbReference type="EMBL" id="ML210147">
    <property type="protein sequence ID" value="TFK29793.1"/>
    <property type="molecule type" value="Genomic_DNA"/>
</dbReference>
<protein>
    <submittedName>
        <fullName evidence="2">Uncharacterized protein</fullName>
    </submittedName>
</protein>
<proteinExistence type="predicted"/>
<reference evidence="2 3" key="1">
    <citation type="journal article" date="2019" name="Nat. Ecol. Evol.">
        <title>Megaphylogeny resolves global patterns of mushroom evolution.</title>
        <authorList>
            <person name="Varga T."/>
            <person name="Krizsan K."/>
            <person name="Foldi C."/>
            <person name="Dima B."/>
            <person name="Sanchez-Garcia M."/>
            <person name="Sanchez-Ramirez S."/>
            <person name="Szollosi G.J."/>
            <person name="Szarkandi J.G."/>
            <person name="Papp V."/>
            <person name="Albert L."/>
            <person name="Andreopoulos W."/>
            <person name="Angelini C."/>
            <person name="Antonin V."/>
            <person name="Barry K.W."/>
            <person name="Bougher N.L."/>
            <person name="Buchanan P."/>
            <person name="Buyck B."/>
            <person name="Bense V."/>
            <person name="Catcheside P."/>
            <person name="Chovatia M."/>
            <person name="Cooper J."/>
            <person name="Damon W."/>
            <person name="Desjardin D."/>
            <person name="Finy P."/>
            <person name="Geml J."/>
            <person name="Haridas S."/>
            <person name="Hughes K."/>
            <person name="Justo A."/>
            <person name="Karasinski D."/>
            <person name="Kautmanova I."/>
            <person name="Kiss B."/>
            <person name="Kocsube S."/>
            <person name="Kotiranta H."/>
            <person name="LaButti K.M."/>
            <person name="Lechner B.E."/>
            <person name="Liimatainen K."/>
            <person name="Lipzen A."/>
            <person name="Lukacs Z."/>
            <person name="Mihaltcheva S."/>
            <person name="Morgado L.N."/>
            <person name="Niskanen T."/>
            <person name="Noordeloos M.E."/>
            <person name="Ohm R.A."/>
            <person name="Ortiz-Santana B."/>
            <person name="Ovrebo C."/>
            <person name="Racz N."/>
            <person name="Riley R."/>
            <person name="Savchenko A."/>
            <person name="Shiryaev A."/>
            <person name="Soop K."/>
            <person name="Spirin V."/>
            <person name="Szebenyi C."/>
            <person name="Tomsovsky M."/>
            <person name="Tulloss R.E."/>
            <person name="Uehling J."/>
            <person name="Grigoriev I.V."/>
            <person name="Vagvolgyi C."/>
            <person name="Papp T."/>
            <person name="Martin F.M."/>
            <person name="Miettinen O."/>
            <person name="Hibbett D.S."/>
            <person name="Nagy L.G."/>
        </authorList>
    </citation>
    <scope>NUCLEOTIDE SEQUENCE [LARGE SCALE GENOMIC DNA]</scope>
    <source>
        <strain evidence="2 3">CBS 121175</strain>
    </source>
</reference>
<feature type="compositionally biased region" description="Low complexity" evidence="1">
    <location>
        <begin position="43"/>
        <end position="56"/>
    </location>
</feature>
<sequence length="206" mass="23135">MPSHADLPVLVAPRPVRISSAFAFARPTRLPFRSDSDNYADIPSKSPSPLSGRSSTLPSEALEEFLAILKPSFFPSTSPTFGKACRSLTIPAFHQYERPLALRSRQRFDNHPYMRSENTDIADIPSTTLDSLPGEQQDSFLEQHDQDGPANRWLRFGPLSSPVSRIHTRNPFLKQFHDQHTIRALSPAAIPLPTPTPDEFMFLEEL</sequence>
<evidence type="ECO:0000256" key="1">
    <source>
        <dbReference type="SAM" id="MobiDB-lite"/>
    </source>
</evidence>
<dbReference type="OrthoDB" id="3242721at2759"/>
<dbReference type="AlphaFoldDB" id="A0A5C3LBJ9"/>
<keyword evidence="3" id="KW-1185">Reference proteome</keyword>
<feature type="region of interest" description="Disordered" evidence="1">
    <location>
        <begin position="35"/>
        <end position="56"/>
    </location>
</feature>
<evidence type="ECO:0000313" key="2">
    <source>
        <dbReference type="EMBL" id="TFK29793.1"/>
    </source>
</evidence>
<evidence type="ECO:0000313" key="3">
    <source>
        <dbReference type="Proteomes" id="UP000307440"/>
    </source>
</evidence>
<accession>A0A5C3LBJ9</accession>